<feature type="domain" description="C2H2-type" evidence="7">
    <location>
        <begin position="373"/>
        <end position="400"/>
    </location>
</feature>
<evidence type="ECO:0000313" key="9">
    <source>
        <dbReference type="EMBL" id="CAG9133799.1"/>
    </source>
</evidence>
<dbReference type="PROSITE" id="PS51915">
    <property type="entry name" value="ZAD"/>
    <property type="match status" value="1"/>
</dbReference>
<comment type="caution">
    <text evidence="9">The sequence shown here is derived from an EMBL/GenBank/DDBJ whole genome shotgun (WGS) entry which is preliminary data.</text>
</comment>
<dbReference type="SUPFAM" id="SSF57667">
    <property type="entry name" value="beta-beta-alpha zinc fingers"/>
    <property type="match status" value="5"/>
</dbReference>
<evidence type="ECO:0000256" key="2">
    <source>
        <dbReference type="ARBA" id="ARBA00022737"/>
    </source>
</evidence>
<feature type="domain" description="C2H2-type" evidence="7">
    <location>
        <begin position="205"/>
        <end position="233"/>
    </location>
</feature>
<feature type="binding site" evidence="6">
    <location>
        <position position="74"/>
    </location>
    <ligand>
        <name>Zn(2+)</name>
        <dbReference type="ChEBI" id="CHEBI:29105"/>
    </ligand>
</feature>
<feature type="binding site" evidence="6">
    <location>
        <position position="26"/>
    </location>
    <ligand>
        <name>Zn(2+)</name>
        <dbReference type="ChEBI" id="CHEBI:29105"/>
    </ligand>
</feature>
<evidence type="ECO:0000256" key="6">
    <source>
        <dbReference type="PROSITE-ProRule" id="PRU01263"/>
    </source>
</evidence>
<evidence type="ECO:0000259" key="7">
    <source>
        <dbReference type="PROSITE" id="PS50157"/>
    </source>
</evidence>
<dbReference type="Pfam" id="PF00096">
    <property type="entry name" value="zf-C2H2"/>
    <property type="match status" value="3"/>
</dbReference>
<dbReference type="PANTHER" id="PTHR24379:SF127">
    <property type="entry name" value="BLOODY FINGERS-RELATED"/>
    <property type="match status" value="1"/>
</dbReference>
<feature type="domain" description="C2H2-type" evidence="7">
    <location>
        <begin position="401"/>
        <end position="429"/>
    </location>
</feature>
<name>A0A8S4G036_PLUXY</name>
<feature type="domain" description="C2H2-type" evidence="7">
    <location>
        <begin position="429"/>
        <end position="456"/>
    </location>
</feature>
<dbReference type="Gene3D" id="3.30.160.60">
    <property type="entry name" value="Classic Zinc Finger"/>
    <property type="match status" value="6"/>
</dbReference>
<feature type="domain" description="C2H2-type" evidence="7">
    <location>
        <begin position="316"/>
        <end position="339"/>
    </location>
</feature>
<keyword evidence="3 5" id="KW-0863">Zinc-finger</keyword>
<proteinExistence type="predicted"/>
<keyword evidence="1 6" id="KW-0479">Metal-binding</keyword>
<keyword evidence="10" id="KW-1185">Reference proteome</keyword>
<dbReference type="SMART" id="SM00355">
    <property type="entry name" value="ZnF_C2H2"/>
    <property type="match status" value="10"/>
</dbReference>
<feature type="binding site" evidence="6">
    <location>
        <position position="23"/>
    </location>
    <ligand>
        <name>Zn(2+)</name>
        <dbReference type="ChEBI" id="CHEBI:29105"/>
    </ligand>
</feature>
<gene>
    <name evidence="9" type="ORF">PLXY2_LOCUS12087</name>
</gene>
<feature type="domain" description="C2H2-type" evidence="7">
    <location>
        <begin position="179"/>
        <end position="206"/>
    </location>
</feature>
<organism evidence="9 10">
    <name type="scientific">Plutella xylostella</name>
    <name type="common">Diamondback moth</name>
    <name type="synonym">Plutella maculipennis</name>
    <dbReference type="NCBI Taxonomy" id="51655"/>
    <lineage>
        <taxon>Eukaryota</taxon>
        <taxon>Metazoa</taxon>
        <taxon>Ecdysozoa</taxon>
        <taxon>Arthropoda</taxon>
        <taxon>Hexapoda</taxon>
        <taxon>Insecta</taxon>
        <taxon>Pterygota</taxon>
        <taxon>Neoptera</taxon>
        <taxon>Endopterygota</taxon>
        <taxon>Lepidoptera</taxon>
        <taxon>Glossata</taxon>
        <taxon>Ditrysia</taxon>
        <taxon>Yponomeutoidea</taxon>
        <taxon>Plutellidae</taxon>
        <taxon>Plutella</taxon>
    </lineage>
</organism>
<dbReference type="SUPFAM" id="SSF57716">
    <property type="entry name" value="Glucocorticoid receptor-like (DNA-binding domain)"/>
    <property type="match status" value="1"/>
</dbReference>
<dbReference type="Proteomes" id="UP000653454">
    <property type="component" value="Unassembled WGS sequence"/>
</dbReference>
<evidence type="ECO:0000256" key="4">
    <source>
        <dbReference type="ARBA" id="ARBA00022833"/>
    </source>
</evidence>
<dbReference type="SMART" id="SM00868">
    <property type="entry name" value="zf-AD"/>
    <property type="match status" value="1"/>
</dbReference>
<dbReference type="PROSITE" id="PS00028">
    <property type="entry name" value="ZINC_FINGER_C2H2_1"/>
    <property type="match status" value="8"/>
</dbReference>
<feature type="domain" description="C2H2-type" evidence="7">
    <location>
        <begin position="233"/>
        <end position="256"/>
    </location>
</feature>
<dbReference type="GO" id="GO:0008270">
    <property type="term" value="F:zinc ion binding"/>
    <property type="evidence" value="ECO:0007669"/>
    <property type="project" value="UniProtKB-UniRule"/>
</dbReference>
<dbReference type="GO" id="GO:0000981">
    <property type="term" value="F:DNA-binding transcription factor activity, RNA polymerase II-specific"/>
    <property type="evidence" value="ECO:0007669"/>
    <property type="project" value="TreeGrafter"/>
</dbReference>
<dbReference type="Pfam" id="PF07776">
    <property type="entry name" value="zf-AD"/>
    <property type="match status" value="1"/>
</dbReference>
<dbReference type="PANTHER" id="PTHR24379">
    <property type="entry name" value="KRAB AND ZINC FINGER DOMAIN-CONTAINING"/>
    <property type="match status" value="1"/>
</dbReference>
<feature type="domain" description="ZAD" evidence="8">
    <location>
        <begin position="21"/>
        <end position="101"/>
    </location>
</feature>
<evidence type="ECO:0000259" key="8">
    <source>
        <dbReference type="PROSITE" id="PS51915"/>
    </source>
</evidence>
<dbReference type="InterPro" id="IPR013087">
    <property type="entry name" value="Znf_C2H2_type"/>
</dbReference>
<feature type="binding site" evidence="6">
    <location>
        <position position="77"/>
    </location>
    <ligand>
        <name>Zn(2+)</name>
        <dbReference type="ChEBI" id="CHEBI:29105"/>
    </ligand>
</feature>
<dbReference type="PROSITE" id="PS50157">
    <property type="entry name" value="ZINC_FINGER_C2H2_2"/>
    <property type="match status" value="8"/>
</dbReference>
<accession>A0A8S4G036</accession>
<keyword evidence="4 6" id="KW-0862">Zinc</keyword>
<protein>
    <submittedName>
        <fullName evidence="9">(diamondback moth) hypothetical protein</fullName>
    </submittedName>
</protein>
<feature type="domain" description="C2H2-type" evidence="7">
    <location>
        <begin position="345"/>
        <end position="372"/>
    </location>
</feature>
<keyword evidence="2" id="KW-0677">Repeat</keyword>
<dbReference type="AlphaFoldDB" id="A0A8S4G036"/>
<sequence>METDIKATNLALKYLCGETENVCRLCLSSTSSYAISTESVINLKKHFFEEAITYNDIFIELGIPLEEELPKVLCRGCAKSLVQGYTFHKLCQYSNERWTIALEHIENGFNETENLNPSAQSLYMIINKTENIVFTSRKKCNKNKKRNALNKIRKIFKNRENFNKFNLKNKNKYHGTDNYCCSQCGKTFISNYLLSKHLRYHAGRHACPKCAKVFPTEAKVKDHIDRIHQPKNIQCPQCGKFFSTKKILQFHEQLYHVPAQCALCSMEFPSKYALRVHMDKHEPNKCIRCKKVYLNRNTYRFHLKICGNQAEKEPRFYCDICGKGYVRKNGIRTHLKVCHGFGSVFSCSWCDKKFDAMSRLKNHTVKHTRERNFSCDICSGKFVTAAALVYHKRLHTGEKPFKCDMCDESFLSASRRMEHRMRKHFKPTKECKTCHMKFVMRHQLKKHEERHSNPHSKLYVPGAVWTA</sequence>
<evidence type="ECO:0000256" key="3">
    <source>
        <dbReference type="ARBA" id="ARBA00022771"/>
    </source>
</evidence>
<reference evidence="9" key="1">
    <citation type="submission" date="2020-11" db="EMBL/GenBank/DDBJ databases">
        <authorList>
            <person name="Whiteford S."/>
        </authorList>
    </citation>
    <scope>NUCLEOTIDE SEQUENCE</scope>
</reference>
<dbReference type="GO" id="GO:0000977">
    <property type="term" value="F:RNA polymerase II transcription regulatory region sequence-specific DNA binding"/>
    <property type="evidence" value="ECO:0007669"/>
    <property type="project" value="TreeGrafter"/>
</dbReference>
<dbReference type="GO" id="GO:0005634">
    <property type="term" value="C:nucleus"/>
    <property type="evidence" value="ECO:0007669"/>
    <property type="project" value="InterPro"/>
</dbReference>
<dbReference type="InterPro" id="IPR012934">
    <property type="entry name" value="Znf_AD"/>
</dbReference>
<evidence type="ECO:0000256" key="1">
    <source>
        <dbReference type="ARBA" id="ARBA00022723"/>
    </source>
</evidence>
<dbReference type="InterPro" id="IPR036236">
    <property type="entry name" value="Znf_C2H2_sf"/>
</dbReference>
<evidence type="ECO:0000256" key="5">
    <source>
        <dbReference type="PROSITE-ProRule" id="PRU00042"/>
    </source>
</evidence>
<dbReference type="EMBL" id="CAJHNJ030000068">
    <property type="protein sequence ID" value="CAG9133799.1"/>
    <property type="molecule type" value="Genomic_DNA"/>
</dbReference>
<evidence type="ECO:0000313" key="10">
    <source>
        <dbReference type="Proteomes" id="UP000653454"/>
    </source>
</evidence>